<dbReference type="RefSeq" id="WP_215194134.1">
    <property type="nucleotide sequence ID" value="NZ_JAHHDY010000018.1"/>
</dbReference>
<sequence length="107" mass="11757">MRLSFSPVRRDDQYELVKIGDTLTINGEAFDFSPIPEGATLPRAAVDCDWLASDVVRIDGVLHLTLMLPHGPRAPQETLFPTSMEPVDGKITLPSFNAPVVPKEAKE</sequence>
<gene>
    <name evidence="1" type="ORF">KL867_17770</name>
</gene>
<organism evidence="1 2">
    <name type="scientific">Falsiruegeria litorea</name>
    <dbReference type="NCBI Taxonomy" id="1280831"/>
    <lineage>
        <taxon>Bacteria</taxon>
        <taxon>Pseudomonadati</taxon>
        <taxon>Pseudomonadota</taxon>
        <taxon>Alphaproteobacteria</taxon>
        <taxon>Rhodobacterales</taxon>
        <taxon>Roseobacteraceae</taxon>
        <taxon>Falsiruegeria</taxon>
    </lineage>
</organism>
<evidence type="ECO:0000313" key="1">
    <source>
        <dbReference type="EMBL" id="MBT3142921.1"/>
    </source>
</evidence>
<name>A0ABS5WW40_9RHOB</name>
<reference evidence="1 2" key="1">
    <citation type="submission" date="2021-05" db="EMBL/GenBank/DDBJ databases">
        <title>Draft genomes of marine bacteria isolated from model chitin particles.</title>
        <authorList>
            <person name="Datta M.S."/>
            <person name="Schwartzman J.A."/>
            <person name="Cordero O."/>
        </authorList>
    </citation>
    <scope>NUCLEOTIDE SEQUENCE [LARGE SCALE GENOMIC DNA]</scope>
    <source>
        <strain evidence="1 2">4E07</strain>
    </source>
</reference>
<comment type="caution">
    <text evidence="1">The sequence shown here is derived from an EMBL/GenBank/DDBJ whole genome shotgun (WGS) entry which is preliminary data.</text>
</comment>
<dbReference type="Proteomes" id="UP000763802">
    <property type="component" value="Unassembled WGS sequence"/>
</dbReference>
<dbReference type="EMBL" id="JAHHDY010000018">
    <property type="protein sequence ID" value="MBT3142921.1"/>
    <property type="molecule type" value="Genomic_DNA"/>
</dbReference>
<evidence type="ECO:0000313" key="2">
    <source>
        <dbReference type="Proteomes" id="UP000763802"/>
    </source>
</evidence>
<protein>
    <submittedName>
        <fullName evidence="1">Uncharacterized protein</fullName>
    </submittedName>
</protein>
<proteinExistence type="predicted"/>
<accession>A0ABS5WW40</accession>
<keyword evidence="2" id="KW-1185">Reference proteome</keyword>